<dbReference type="PANTHER" id="PTHR43394">
    <property type="entry name" value="ATP-DEPENDENT PERMEASE MDL1, MITOCHONDRIAL"/>
    <property type="match status" value="1"/>
</dbReference>
<feature type="transmembrane region" description="Helical" evidence="11">
    <location>
        <begin position="32"/>
        <end position="56"/>
    </location>
</feature>
<feature type="transmembrane region" description="Helical" evidence="11">
    <location>
        <begin position="108"/>
        <end position="126"/>
    </location>
</feature>
<dbReference type="Pfam" id="PF00005">
    <property type="entry name" value="ABC_tran"/>
    <property type="match status" value="1"/>
</dbReference>
<evidence type="ECO:0000256" key="8">
    <source>
        <dbReference type="ARBA" id="ARBA00022967"/>
    </source>
</evidence>
<evidence type="ECO:0000256" key="7">
    <source>
        <dbReference type="ARBA" id="ARBA00022856"/>
    </source>
</evidence>
<organism evidence="14 15">
    <name type="scientific">Aquarana catesbeiana</name>
    <name type="common">American bullfrog</name>
    <name type="synonym">Rana catesbeiana</name>
    <dbReference type="NCBI Taxonomy" id="8400"/>
    <lineage>
        <taxon>Eukaryota</taxon>
        <taxon>Metazoa</taxon>
        <taxon>Chordata</taxon>
        <taxon>Craniata</taxon>
        <taxon>Vertebrata</taxon>
        <taxon>Euteleostomi</taxon>
        <taxon>Amphibia</taxon>
        <taxon>Batrachia</taxon>
        <taxon>Anura</taxon>
        <taxon>Neobatrachia</taxon>
        <taxon>Ranoidea</taxon>
        <taxon>Ranidae</taxon>
        <taxon>Aquarana</taxon>
    </lineage>
</organism>
<dbReference type="OrthoDB" id="6500128at2759"/>
<dbReference type="Pfam" id="PF00664">
    <property type="entry name" value="ABC_membrane"/>
    <property type="match status" value="1"/>
</dbReference>
<evidence type="ECO:0000256" key="3">
    <source>
        <dbReference type="ARBA" id="ARBA00022448"/>
    </source>
</evidence>
<comment type="subcellular location">
    <subcellularLocation>
        <location evidence="1">Endomembrane system</location>
        <topology evidence="1">Multi-pass membrane protein</topology>
    </subcellularLocation>
</comment>
<evidence type="ECO:0000259" key="12">
    <source>
        <dbReference type="PROSITE" id="PS50893"/>
    </source>
</evidence>
<keyword evidence="8" id="KW-1278">Translocase</keyword>
<keyword evidence="6" id="KW-0067">ATP-binding</keyword>
<keyword evidence="10 11" id="KW-0472">Membrane</keyword>
<evidence type="ECO:0000256" key="4">
    <source>
        <dbReference type="ARBA" id="ARBA00022692"/>
    </source>
</evidence>
<keyword evidence="7" id="KW-0571">Peptide transport</keyword>
<dbReference type="InterPro" id="IPR027417">
    <property type="entry name" value="P-loop_NTPase"/>
</dbReference>
<keyword evidence="7" id="KW-0653">Protein transport</keyword>
<feature type="domain" description="ABC transporter" evidence="12">
    <location>
        <begin position="474"/>
        <end position="710"/>
    </location>
</feature>
<dbReference type="FunFam" id="3.40.50.300:FF:000140">
    <property type="entry name" value="Lipid A export ATP-binding/permease protein MsbA"/>
    <property type="match status" value="1"/>
</dbReference>
<dbReference type="InterPro" id="IPR003593">
    <property type="entry name" value="AAA+_ATPase"/>
</dbReference>
<feature type="domain" description="ABC transmembrane type-1" evidence="13">
    <location>
        <begin position="160"/>
        <end position="441"/>
    </location>
</feature>
<protein>
    <submittedName>
        <fullName evidence="14">Antigen peptide transporter 1</fullName>
    </submittedName>
</protein>
<dbReference type="EMBL" id="KV954299">
    <property type="protein sequence ID" value="PIO24454.1"/>
    <property type="molecule type" value="Genomic_DNA"/>
</dbReference>
<evidence type="ECO:0000256" key="2">
    <source>
        <dbReference type="ARBA" id="ARBA00006493"/>
    </source>
</evidence>
<reference evidence="15" key="1">
    <citation type="journal article" date="2017" name="Nat. Commun.">
        <title>The North American bullfrog draft genome provides insight into hormonal regulation of long noncoding RNA.</title>
        <authorList>
            <person name="Hammond S.A."/>
            <person name="Warren R.L."/>
            <person name="Vandervalk B.P."/>
            <person name="Kucuk E."/>
            <person name="Khan H."/>
            <person name="Gibb E.A."/>
            <person name="Pandoh P."/>
            <person name="Kirk H."/>
            <person name="Zhao Y."/>
            <person name="Jones M."/>
            <person name="Mungall A.J."/>
            <person name="Coope R."/>
            <person name="Pleasance S."/>
            <person name="Moore R.A."/>
            <person name="Holt R.A."/>
            <person name="Round J.M."/>
            <person name="Ohora S."/>
            <person name="Walle B.V."/>
            <person name="Veldhoen N."/>
            <person name="Helbing C.C."/>
            <person name="Birol I."/>
        </authorList>
    </citation>
    <scope>NUCLEOTIDE SEQUENCE [LARGE SCALE GENOMIC DNA]</scope>
</reference>
<feature type="transmembrane region" description="Helical" evidence="11">
    <location>
        <begin position="274"/>
        <end position="292"/>
    </location>
</feature>
<name>A0A2G9R9B1_AQUCT</name>
<evidence type="ECO:0000256" key="5">
    <source>
        <dbReference type="ARBA" id="ARBA00022741"/>
    </source>
</evidence>
<dbReference type="SMART" id="SM00382">
    <property type="entry name" value="AAA"/>
    <property type="match status" value="1"/>
</dbReference>
<dbReference type="GO" id="GO:0012505">
    <property type="term" value="C:endomembrane system"/>
    <property type="evidence" value="ECO:0007669"/>
    <property type="project" value="UniProtKB-SubCell"/>
</dbReference>
<dbReference type="InterPro" id="IPR003439">
    <property type="entry name" value="ABC_transporter-like_ATP-bd"/>
</dbReference>
<dbReference type="SUPFAM" id="SSF90123">
    <property type="entry name" value="ABC transporter transmembrane region"/>
    <property type="match status" value="1"/>
</dbReference>
<evidence type="ECO:0000313" key="14">
    <source>
        <dbReference type="EMBL" id="PIO24454.1"/>
    </source>
</evidence>
<gene>
    <name evidence="14" type="ORF">AB205_0040990</name>
</gene>
<feature type="transmembrane region" description="Helical" evidence="11">
    <location>
        <begin position="68"/>
        <end position="88"/>
    </location>
</feature>
<dbReference type="PROSITE" id="PS50893">
    <property type="entry name" value="ABC_TRANSPORTER_2"/>
    <property type="match status" value="1"/>
</dbReference>
<comment type="similarity">
    <text evidence="2">Belongs to the ABC transporter superfamily. ABCB family. MHC peptide exporter (TC 3.A.1.209) subfamily.</text>
</comment>
<dbReference type="InterPro" id="IPR039421">
    <property type="entry name" value="Type_1_exporter"/>
</dbReference>
<dbReference type="InterPro" id="IPR017871">
    <property type="entry name" value="ABC_transporter-like_CS"/>
</dbReference>
<accession>A0A2G9R9B1</accession>
<evidence type="ECO:0000256" key="6">
    <source>
        <dbReference type="ARBA" id="ARBA00022840"/>
    </source>
</evidence>
<dbReference type="InterPro" id="IPR011527">
    <property type="entry name" value="ABC1_TM_dom"/>
</dbReference>
<evidence type="ECO:0000256" key="9">
    <source>
        <dbReference type="ARBA" id="ARBA00022989"/>
    </source>
</evidence>
<dbReference type="GO" id="GO:0016020">
    <property type="term" value="C:membrane"/>
    <property type="evidence" value="ECO:0007669"/>
    <property type="project" value="InterPro"/>
</dbReference>
<proteinExistence type="inferred from homology"/>
<dbReference type="GO" id="GO:0005524">
    <property type="term" value="F:ATP binding"/>
    <property type="evidence" value="ECO:0007669"/>
    <property type="project" value="UniProtKB-KW"/>
</dbReference>
<dbReference type="Gene3D" id="3.40.50.300">
    <property type="entry name" value="P-loop containing nucleotide triphosphate hydrolases"/>
    <property type="match status" value="1"/>
</dbReference>
<evidence type="ECO:0000256" key="10">
    <source>
        <dbReference type="ARBA" id="ARBA00023136"/>
    </source>
</evidence>
<dbReference type="PRINTS" id="PR01896">
    <property type="entry name" value="TAP1PROTEIN"/>
</dbReference>
<keyword evidence="15" id="KW-1185">Reference proteome</keyword>
<dbReference type="GO" id="GO:0016887">
    <property type="term" value="F:ATP hydrolysis activity"/>
    <property type="evidence" value="ECO:0007669"/>
    <property type="project" value="InterPro"/>
</dbReference>
<feature type="transmembrane region" description="Helical" evidence="11">
    <location>
        <begin position="298"/>
        <end position="320"/>
    </location>
</feature>
<evidence type="ECO:0000313" key="15">
    <source>
        <dbReference type="Proteomes" id="UP000228934"/>
    </source>
</evidence>
<dbReference type="GO" id="GO:0015421">
    <property type="term" value="F:ABC-type oligopeptide transporter activity"/>
    <property type="evidence" value="ECO:0007669"/>
    <property type="project" value="TreeGrafter"/>
</dbReference>
<dbReference type="InterPro" id="IPR036640">
    <property type="entry name" value="ABC1_TM_sf"/>
</dbReference>
<dbReference type="SUPFAM" id="SSF52540">
    <property type="entry name" value="P-loop containing nucleoside triphosphate hydrolases"/>
    <property type="match status" value="1"/>
</dbReference>
<dbReference type="PROSITE" id="PS00211">
    <property type="entry name" value="ABC_TRANSPORTER_1"/>
    <property type="match status" value="1"/>
</dbReference>
<keyword evidence="5" id="KW-0547">Nucleotide-binding</keyword>
<keyword evidence="3" id="KW-0813">Transport</keyword>
<evidence type="ECO:0000259" key="13">
    <source>
        <dbReference type="PROSITE" id="PS50929"/>
    </source>
</evidence>
<dbReference type="Proteomes" id="UP000228934">
    <property type="component" value="Unassembled WGS sequence"/>
</dbReference>
<keyword evidence="9 11" id="KW-1133">Transmembrane helix</keyword>
<dbReference type="PROSITE" id="PS50929">
    <property type="entry name" value="ABC_TM1F"/>
    <property type="match status" value="1"/>
</dbReference>
<feature type="transmembrane region" description="Helical" evidence="11">
    <location>
        <begin position="154"/>
        <end position="175"/>
    </location>
</feature>
<feature type="transmembrane region" description="Helical" evidence="11">
    <location>
        <begin position="195"/>
        <end position="216"/>
    </location>
</feature>
<evidence type="ECO:0000256" key="1">
    <source>
        <dbReference type="ARBA" id="ARBA00004127"/>
    </source>
</evidence>
<dbReference type="PANTHER" id="PTHR43394:SF13">
    <property type="entry name" value="ANTIGEN PEPTIDE TRANSPORTER 1"/>
    <property type="match status" value="1"/>
</dbReference>
<dbReference type="Gene3D" id="1.20.1560.10">
    <property type="entry name" value="ABC transporter type 1, transmembrane domain"/>
    <property type="match status" value="1"/>
</dbReference>
<keyword evidence="4 11" id="KW-0812">Transmembrane</keyword>
<sequence length="726" mass="81586">MMNSLWSLTCLFGVDLLIFRHLESLLNGFIPLGFLLVWVMSLFRLTVLILGAHVISQNFKLPSWLQRDTLLIFCAVLSLLVPTCVTFTDLLLPQTSAKLLYSWGRMDLFLSSYLLTLISGVIRYQLFPSSEDDEDESGSSSGSLWRLIKLLRSYVGRFMVVAVFLVLSSWGEMALPSYTGRMTDWIQSKEDSSVFRNAIIMMSIITLSSALTEFFCDCIYNVTMSLVHTQTQEQVLRSVLRQDVTFFDTESTGDITSRITSDITAMSESLSHNLSLLMWYLMRLIFLVIYMVSLSPKLTVFTMLCLLIITLVPQLSGSFYQNLARKVQESLSKVNQVALETFSNMKTVRSFANEEGQCLRHEARLHDTYQLHKMESLAYAFNGLANSLSGLALKVGILYFGGRLVTEGEVSGGELVSFVMYELQFTSAVEVLLRMYPDVRKAVGSSEKVFEYMDRIPQMPLPGSLQPANLHGYVQFRNVTFSYSRRPDQPALQDVSFELRPGQVTALVGPCDAGKSTVVQLLLRFYEPQNGEILLDGRSLFEYDNKYYCKKVSVVSQEPVITARSLKDNICYGLENLPLASVKKVAVSASADGFISEKEDGYDTGAGEKGGLLSGGQKQRIALARALMREPKILILDDATSSLDTETELKIQSTVLNNPEKCTILLISHRMNILEKADHILVMEGGQIKESGKHQELLDKKGSYWKLWEKQHSIFQKDDGEKAKSL</sequence>
<dbReference type="AlphaFoldDB" id="A0A2G9R9B1"/>
<evidence type="ECO:0000256" key="11">
    <source>
        <dbReference type="SAM" id="Phobius"/>
    </source>
</evidence>